<dbReference type="SUPFAM" id="SSF109604">
    <property type="entry name" value="HD-domain/PDEase-like"/>
    <property type="match status" value="1"/>
</dbReference>
<gene>
    <name evidence="2" type="ORF">CE154_020795</name>
</gene>
<dbReference type="InterPro" id="IPR013976">
    <property type="entry name" value="HDOD"/>
</dbReference>
<dbReference type="Gene3D" id="1.10.3210.10">
    <property type="entry name" value="Hypothetical protein af1432"/>
    <property type="match status" value="1"/>
</dbReference>
<reference evidence="2 3" key="1">
    <citation type="submission" date="2018-09" db="EMBL/GenBank/DDBJ databases">
        <title>Genome comparison of Alicycliphilus sp. BQ1, a polyurethanolytic bacterium, with its closest phylogenetic relatives Alicycliphilus denitrificans BC and K601, unable to attack polyurethane.</title>
        <authorList>
            <person name="Loza-Tavera H."/>
            <person name="Lozano L."/>
            <person name="Cevallos M."/>
            <person name="Maya-Lucas O."/>
            <person name="Garcia-Mena J."/>
            <person name="Hernandez J."/>
        </authorList>
    </citation>
    <scope>NUCLEOTIDE SEQUENCE [LARGE SCALE GENOMIC DNA]</scope>
    <source>
        <strain evidence="2 3">BQ1</strain>
    </source>
</reference>
<dbReference type="AlphaFoldDB" id="A0A3R7EWY2"/>
<evidence type="ECO:0000313" key="3">
    <source>
        <dbReference type="Proteomes" id="UP000216225"/>
    </source>
</evidence>
<accession>A0A3R7EWY2</accession>
<feature type="domain" description="HDOD" evidence="1">
    <location>
        <begin position="16"/>
        <end position="208"/>
    </location>
</feature>
<dbReference type="EMBL" id="NKDB02000006">
    <property type="protein sequence ID" value="RKJ94143.1"/>
    <property type="molecule type" value="Genomic_DNA"/>
</dbReference>
<dbReference type="InterPro" id="IPR052340">
    <property type="entry name" value="RNase_Y/CdgJ"/>
</dbReference>
<dbReference type="PANTHER" id="PTHR33525:SF6">
    <property type="entry name" value="HDOD DOMAIN-CONTAINING PROTEIN"/>
    <property type="match status" value="1"/>
</dbReference>
<dbReference type="PROSITE" id="PS51833">
    <property type="entry name" value="HDOD"/>
    <property type="match status" value="1"/>
</dbReference>
<comment type="caution">
    <text evidence="2">The sequence shown here is derived from an EMBL/GenBank/DDBJ whole genome shotgun (WGS) entry which is preliminary data.</text>
</comment>
<proteinExistence type="predicted"/>
<name>A0A3R7EWY2_9BURK</name>
<dbReference type="Proteomes" id="UP000216225">
    <property type="component" value="Unassembled WGS sequence"/>
</dbReference>
<evidence type="ECO:0000313" key="2">
    <source>
        <dbReference type="EMBL" id="RKJ94143.1"/>
    </source>
</evidence>
<evidence type="ECO:0000259" key="1">
    <source>
        <dbReference type="PROSITE" id="PS51833"/>
    </source>
</evidence>
<dbReference type="PANTHER" id="PTHR33525">
    <property type="match status" value="1"/>
</dbReference>
<protein>
    <submittedName>
        <fullName evidence="2">HDOD domain-containing protein</fullName>
    </submittedName>
</protein>
<sequence length="277" mass="29853">MQSMELNALLEQPFVLPSLPRAVALLMNELGSAEPSLRRLNQLFGTDPALAARLLQEANSAPFAAQRQVSGIPEALALLGVDRLRALVAAAPPGTTSRSVPGVNLQHFWRYSLYTAKLARALAGLVHHNQIAAYTAGLLHGVGELALHMADAARMQSVNALVGPLDLRRAKLEQHLLGYCYAQVSAGLAWRWQLPDVVVDALRHHPAPFDNDVCEPLAGVLHLAAWRARAREAGLGARELAVTFPGEVGVALGLDIDMVLQQDPIDWKARSDAGDYV</sequence>
<dbReference type="Pfam" id="PF08668">
    <property type="entry name" value="HDOD"/>
    <property type="match status" value="1"/>
</dbReference>
<organism evidence="2 3">
    <name type="scientific">Alicycliphilus denitrificans</name>
    <dbReference type="NCBI Taxonomy" id="179636"/>
    <lineage>
        <taxon>Bacteria</taxon>
        <taxon>Pseudomonadati</taxon>
        <taxon>Pseudomonadota</taxon>
        <taxon>Betaproteobacteria</taxon>
        <taxon>Burkholderiales</taxon>
        <taxon>Comamonadaceae</taxon>
        <taxon>Alicycliphilus</taxon>
    </lineage>
</organism>